<comment type="caution">
    <text evidence="2">The sequence shown here is derived from an EMBL/GenBank/DDBJ whole genome shotgun (WGS) entry which is preliminary data.</text>
</comment>
<keyword evidence="3" id="KW-1185">Reference proteome</keyword>
<evidence type="ECO:0000313" key="2">
    <source>
        <dbReference type="EMBL" id="GBN53798.1"/>
    </source>
</evidence>
<dbReference type="Pfam" id="PF00054">
    <property type="entry name" value="Laminin_G_1"/>
    <property type="match status" value="1"/>
</dbReference>
<dbReference type="Gene3D" id="2.60.120.200">
    <property type="match status" value="1"/>
</dbReference>
<dbReference type="InterPro" id="IPR013320">
    <property type="entry name" value="ConA-like_dom_sf"/>
</dbReference>
<sequence length="89" mass="9989">MGQLAYFKVKSQSLGQPIQHREKKERAEEDCAYFSNTFFEDSVLMYASGEHAGRNYVAISLFGGQLHFEINFGDGPLNCTIGYSLNDEA</sequence>
<gene>
    <name evidence="2" type="ORF">AVEN_127290_1</name>
</gene>
<dbReference type="SUPFAM" id="SSF49899">
    <property type="entry name" value="Concanavalin A-like lectins/glucanases"/>
    <property type="match status" value="1"/>
</dbReference>
<evidence type="ECO:0000313" key="3">
    <source>
        <dbReference type="Proteomes" id="UP000499080"/>
    </source>
</evidence>
<feature type="domain" description="Laminin G" evidence="1">
    <location>
        <begin position="37"/>
        <end position="87"/>
    </location>
</feature>
<protein>
    <recommendedName>
        <fullName evidence="1">Laminin G domain-containing protein</fullName>
    </recommendedName>
</protein>
<dbReference type="AlphaFoldDB" id="A0A4Y2PPE4"/>
<dbReference type="EMBL" id="BGPR01134584">
    <property type="protein sequence ID" value="GBN53798.1"/>
    <property type="molecule type" value="Genomic_DNA"/>
</dbReference>
<evidence type="ECO:0000259" key="1">
    <source>
        <dbReference type="Pfam" id="PF00054"/>
    </source>
</evidence>
<reference evidence="2 3" key="1">
    <citation type="journal article" date="2019" name="Sci. Rep.">
        <title>Orb-weaving spider Araneus ventricosus genome elucidates the spidroin gene catalogue.</title>
        <authorList>
            <person name="Kono N."/>
            <person name="Nakamura H."/>
            <person name="Ohtoshi R."/>
            <person name="Moran D.A.P."/>
            <person name="Shinohara A."/>
            <person name="Yoshida Y."/>
            <person name="Fujiwara M."/>
            <person name="Mori M."/>
            <person name="Tomita M."/>
            <person name="Arakawa K."/>
        </authorList>
    </citation>
    <scope>NUCLEOTIDE SEQUENCE [LARGE SCALE GENOMIC DNA]</scope>
</reference>
<name>A0A4Y2PPE4_ARAVE</name>
<dbReference type="Proteomes" id="UP000499080">
    <property type="component" value="Unassembled WGS sequence"/>
</dbReference>
<dbReference type="OrthoDB" id="5989513at2759"/>
<proteinExistence type="predicted"/>
<accession>A0A4Y2PPE4</accession>
<organism evidence="2 3">
    <name type="scientific">Araneus ventricosus</name>
    <name type="common">Orbweaver spider</name>
    <name type="synonym">Epeira ventricosa</name>
    <dbReference type="NCBI Taxonomy" id="182803"/>
    <lineage>
        <taxon>Eukaryota</taxon>
        <taxon>Metazoa</taxon>
        <taxon>Ecdysozoa</taxon>
        <taxon>Arthropoda</taxon>
        <taxon>Chelicerata</taxon>
        <taxon>Arachnida</taxon>
        <taxon>Araneae</taxon>
        <taxon>Araneomorphae</taxon>
        <taxon>Entelegynae</taxon>
        <taxon>Araneoidea</taxon>
        <taxon>Araneidae</taxon>
        <taxon>Araneus</taxon>
    </lineage>
</organism>
<dbReference type="InterPro" id="IPR001791">
    <property type="entry name" value="Laminin_G"/>
</dbReference>